<protein>
    <submittedName>
        <fullName evidence="1">Uncharacterized protein</fullName>
    </submittedName>
</protein>
<proteinExistence type="predicted"/>
<dbReference type="RefSeq" id="WP_201850645.1">
    <property type="nucleotide sequence ID" value="NZ_JABBYC010000059.1"/>
</dbReference>
<dbReference type="EMBL" id="JABBYC010000059">
    <property type="protein sequence ID" value="MBL0888493.1"/>
    <property type="molecule type" value="Genomic_DNA"/>
</dbReference>
<accession>A0ABS1LR40</accession>
<evidence type="ECO:0000313" key="1">
    <source>
        <dbReference type="EMBL" id="MBL0888493.1"/>
    </source>
</evidence>
<reference evidence="1 2" key="1">
    <citation type="journal article" date="2021" name="Arch. Microbiol.">
        <title>Myceligenerans indicum sp. nov., an actinobacterium isolated from mangrove sediment of Sundarbans, India.</title>
        <authorList>
            <person name="Asha K."/>
            <person name="Bhadury P."/>
        </authorList>
    </citation>
    <scope>NUCLEOTIDE SEQUENCE [LARGE SCALE GENOMIC DNA]</scope>
    <source>
        <strain evidence="1 2">I2</strain>
    </source>
</reference>
<comment type="caution">
    <text evidence="1">The sequence shown here is derived from an EMBL/GenBank/DDBJ whole genome shotgun (WGS) entry which is preliminary data.</text>
</comment>
<sequence length="64" mass="7022">MVMIVEVDKSASGVVADAESIVRLHRADAGGMCLGCYELWCAFAWHPCPRLRWAQMVLAESAGR</sequence>
<name>A0ABS1LR40_9MICO</name>
<evidence type="ECO:0000313" key="2">
    <source>
        <dbReference type="Proteomes" id="UP000675409"/>
    </source>
</evidence>
<dbReference type="Proteomes" id="UP000675409">
    <property type="component" value="Unassembled WGS sequence"/>
</dbReference>
<keyword evidence="2" id="KW-1185">Reference proteome</keyword>
<organism evidence="1 2">
    <name type="scientific">Myceligenerans indicum</name>
    <dbReference type="NCBI Taxonomy" id="2593663"/>
    <lineage>
        <taxon>Bacteria</taxon>
        <taxon>Bacillati</taxon>
        <taxon>Actinomycetota</taxon>
        <taxon>Actinomycetes</taxon>
        <taxon>Micrococcales</taxon>
        <taxon>Promicromonosporaceae</taxon>
        <taxon>Myceligenerans</taxon>
    </lineage>
</organism>
<gene>
    <name evidence="1" type="ORF">HGK34_19790</name>
</gene>